<dbReference type="CDD" id="cd03809">
    <property type="entry name" value="GT4_MtfB-like"/>
    <property type="match status" value="1"/>
</dbReference>
<sequence>MGGRLQVILDISRLLTVAHRPAPTGIDRVELAYARRWSAETDNRCAFVAEIPLVGFAALPRQVVAELVAALEECWLHGGRSAAPVARRAKLALPFGRSALVGLLRRPGPKAFLLVSHRALERPGRIAALRRQGCWFIPLIHDLIPLQHPEFARAGVAETHRRRIATTAALADGIVVNSAATGAELTPWLAGRSAPPAIAVAPLGVSPPQVDEPPVALRPYFVALGTIEPRKNHLLLLNLWRQFAATLGTAAPRLVVVGRRGWENENVLDMLERCAAIDGLVRETGALPDREVASLLRGARALLFPSFAEGFGLPLAEALALGVPAIASDLAALREVGGSVPDYLDPLDGPAWRTSILDYARADSGARRAQLGRLGGWKPPAWSDHFEEVDRLLEALVRGPAPERLPVPHPPPALSRPSARERAAALDAVGRDDTAG</sequence>
<organism evidence="4 5">
    <name type="scientific">Falsiroseomonas bella</name>
    <dbReference type="NCBI Taxonomy" id="2184016"/>
    <lineage>
        <taxon>Bacteria</taxon>
        <taxon>Pseudomonadati</taxon>
        <taxon>Pseudomonadota</taxon>
        <taxon>Alphaproteobacteria</taxon>
        <taxon>Acetobacterales</taxon>
        <taxon>Roseomonadaceae</taxon>
        <taxon>Falsiroseomonas</taxon>
    </lineage>
</organism>
<dbReference type="PANTHER" id="PTHR46401:SF2">
    <property type="entry name" value="GLYCOSYLTRANSFERASE WBBK-RELATED"/>
    <property type="match status" value="1"/>
</dbReference>
<feature type="region of interest" description="Disordered" evidence="2">
    <location>
        <begin position="400"/>
        <end position="436"/>
    </location>
</feature>
<proteinExistence type="predicted"/>
<dbReference type="SUPFAM" id="SSF53756">
    <property type="entry name" value="UDP-Glycosyltransferase/glycogen phosphorylase"/>
    <property type="match status" value="1"/>
</dbReference>
<dbReference type="GO" id="GO:0016757">
    <property type="term" value="F:glycosyltransferase activity"/>
    <property type="evidence" value="ECO:0007669"/>
    <property type="project" value="InterPro"/>
</dbReference>
<feature type="compositionally biased region" description="Pro residues" evidence="2">
    <location>
        <begin position="403"/>
        <end position="414"/>
    </location>
</feature>
<evidence type="ECO:0000313" key="5">
    <source>
        <dbReference type="Proteomes" id="UP000245765"/>
    </source>
</evidence>
<dbReference type="Pfam" id="PF00534">
    <property type="entry name" value="Glycos_transf_1"/>
    <property type="match status" value="1"/>
</dbReference>
<accession>A0A317FLA0</accession>
<keyword evidence="1 4" id="KW-0808">Transferase</keyword>
<protein>
    <submittedName>
        <fullName evidence="4">Glycosyltransferase family 1 protein</fullName>
    </submittedName>
</protein>
<keyword evidence="5" id="KW-1185">Reference proteome</keyword>
<dbReference type="AlphaFoldDB" id="A0A317FLA0"/>
<feature type="domain" description="Glycosyl transferase family 1" evidence="3">
    <location>
        <begin position="219"/>
        <end position="336"/>
    </location>
</feature>
<dbReference type="PANTHER" id="PTHR46401">
    <property type="entry name" value="GLYCOSYLTRANSFERASE WBBK-RELATED"/>
    <property type="match status" value="1"/>
</dbReference>
<evidence type="ECO:0000259" key="3">
    <source>
        <dbReference type="Pfam" id="PF00534"/>
    </source>
</evidence>
<comment type="caution">
    <text evidence="4">The sequence shown here is derived from an EMBL/GenBank/DDBJ whole genome shotgun (WGS) entry which is preliminary data.</text>
</comment>
<gene>
    <name evidence="4" type="ORF">DFH01_03460</name>
</gene>
<evidence type="ECO:0000256" key="1">
    <source>
        <dbReference type="ARBA" id="ARBA00022679"/>
    </source>
</evidence>
<dbReference type="InterPro" id="IPR001296">
    <property type="entry name" value="Glyco_trans_1"/>
</dbReference>
<dbReference type="EMBL" id="QGNA01000001">
    <property type="protein sequence ID" value="PWS38358.1"/>
    <property type="molecule type" value="Genomic_DNA"/>
</dbReference>
<feature type="compositionally biased region" description="Basic and acidic residues" evidence="2">
    <location>
        <begin position="418"/>
        <end position="436"/>
    </location>
</feature>
<name>A0A317FLA0_9PROT</name>
<reference evidence="5" key="1">
    <citation type="submission" date="2018-05" db="EMBL/GenBank/DDBJ databases">
        <authorList>
            <person name="Du Z."/>
            <person name="Wang X."/>
        </authorList>
    </citation>
    <scope>NUCLEOTIDE SEQUENCE [LARGE SCALE GENOMIC DNA]</scope>
    <source>
        <strain evidence="5">CQN31</strain>
    </source>
</reference>
<dbReference type="Proteomes" id="UP000245765">
    <property type="component" value="Unassembled WGS sequence"/>
</dbReference>
<evidence type="ECO:0000313" key="4">
    <source>
        <dbReference type="EMBL" id="PWS38358.1"/>
    </source>
</evidence>
<evidence type="ECO:0000256" key="2">
    <source>
        <dbReference type="SAM" id="MobiDB-lite"/>
    </source>
</evidence>
<dbReference type="Gene3D" id="3.40.50.2000">
    <property type="entry name" value="Glycogen Phosphorylase B"/>
    <property type="match status" value="1"/>
</dbReference>